<dbReference type="OrthoDB" id="428655at2759"/>
<dbReference type="InterPro" id="IPR037895">
    <property type="entry name" value="NUDCD1"/>
</dbReference>
<dbReference type="AlphaFoldDB" id="A0A3M7T580"/>
<dbReference type="GO" id="GO:0005634">
    <property type="term" value="C:nucleus"/>
    <property type="evidence" value="ECO:0007669"/>
    <property type="project" value="UniProtKB-SubCell"/>
</dbReference>
<accession>A0A3M7T580</accession>
<comment type="subcellular location">
    <subcellularLocation>
        <location evidence="2">Cytoplasm</location>
    </subcellularLocation>
    <subcellularLocation>
        <location evidence="1">Nucleus</location>
    </subcellularLocation>
</comment>
<evidence type="ECO:0000259" key="7">
    <source>
        <dbReference type="PROSITE" id="PS51203"/>
    </source>
</evidence>
<dbReference type="EMBL" id="REGN01000256">
    <property type="protein sequence ID" value="RNA43204.1"/>
    <property type="molecule type" value="Genomic_DNA"/>
</dbReference>
<reference evidence="8 9" key="1">
    <citation type="journal article" date="2018" name="Sci. Rep.">
        <title>Genomic signatures of local adaptation to the degree of environmental predictability in rotifers.</title>
        <authorList>
            <person name="Franch-Gras L."/>
            <person name="Hahn C."/>
            <person name="Garcia-Roger E.M."/>
            <person name="Carmona M.J."/>
            <person name="Serra M."/>
            <person name="Gomez A."/>
        </authorList>
    </citation>
    <scope>NUCLEOTIDE SEQUENCE [LARGE SCALE GENOMIC DNA]</scope>
    <source>
        <strain evidence="8">HYR1</strain>
    </source>
</reference>
<evidence type="ECO:0000256" key="4">
    <source>
        <dbReference type="ARBA" id="ARBA00022490"/>
    </source>
</evidence>
<dbReference type="STRING" id="10195.A0A3M7T580"/>
<gene>
    <name evidence="8" type="ORF">BpHYR1_008842</name>
</gene>
<dbReference type="SUPFAM" id="SSF49764">
    <property type="entry name" value="HSP20-like chaperones"/>
    <property type="match status" value="1"/>
</dbReference>
<evidence type="ECO:0000256" key="5">
    <source>
        <dbReference type="ARBA" id="ARBA00023242"/>
    </source>
</evidence>
<dbReference type="Proteomes" id="UP000276133">
    <property type="component" value="Unassembled WGS sequence"/>
</dbReference>
<comment type="caution">
    <text evidence="8">The sequence shown here is derived from an EMBL/GenBank/DDBJ whole genome shotgun (WGS) entry which is preliminary data.</text>
</comment>
<evidence type="ECO:0000256" key="3">
    <source>
        <dbReference type="ARBA" id="ARBA00018915"/>
    </source>
</evidence>
<proteinExistence type="predicted"/>
<dbReference type="PANTHER" id="PTHR21664">
    <property type="entry name" value="CHRONIC MYELOGENOUS LEUKEMIA TUMOR ANTIGEN 66"/>
    <property type="match status" value="1"/>
</dbReference>
<dbReference type="InterPro" id="IPR007052">
    <property type="entry name" value="CS_dom"/>
</dbReference>
<name>A0A3M7T580_BRAPC</name>
<feature type="region of interest" description="Disordered" evidence="6">
    <location>
        <begin position="1"/>
        <end position="23"/>
    </location>
</feature>
<organism evidence="8 9">
    <name type="scientific">Brachionus plicatilis</name>
    <name type="common">Marine rotifer</name>
    <name type="synonym">Brachionus muelleri</name>
    <dbReference type="NCBI Taxonomy" id="10195"/>
    <lineage>
        <taxon>Eukaryota</taxon>
        <taxon>Metazoa</taxon>
        <taxon>Spiralia</taxon>
        <taxon>Gnathifera</taxon>
        <taxon>Rotifera</taxon>
        <taxon>Eurotatoria</taxon>
        <taxon>Monogononta</taxon>
        <taxon>Pseudotrocha</taxon>
        <taxon>Ploima</taxon>
        <taxon>Brachionidae</taxon>
        <taxon>Brachionus</taxon>
    </lineage>
</organism>
<feature type="domain" description="CS" evidence="7">
    <location>
        <begin position="311"/>
        <end position="409"/>
    </location>
</feature>
<evidence type="ECO:0000313" key="8">
    <source>
        <dbReference type="EMBL" id="RNA43204.1"/>
    </source>
</evidence>
<sequence>MSSASLMEIGEESSQIRPSPRQQDNAQWFDLHPNRELLNPSFEGYKLSLDGFVQYKLELHNKLDTYNFIESNESKQKFLLYQHLKLFGMPNLLVANQFDDSCLYFFDSELRLNRVVYNLPKLVPQRCVVPTNLKLNLENFERTAVTMKFVNETTAVVFDGFSSLYIVQIDVPTKSENPLVAENWNILLKWDLSQPETTCVLKDALFYNGLFHCLLLNVVETADSKSTPKFETLLNWLTFENKNSQWTLKRKRKINCFSSVPEYVSLETNGQSVFIVAPNYSKFVYDSEKPISESKSLASKPCTVQMETENFSEKFYSWSQTNEEVNVKIRLDLHKKDSVEKVFKSDVNVNLKHDFIQIIFRDNIILSGHLSSVIKLDESSWFLTNLETSDYLELNLVKGNAGQIWQFFMKDQDQCGEYKLDEEQNFANKMLAETLAKSSESKSLFTLEQQLEECDGMMDEQQMANVENEELFMMLRRMDGNTHDCTHKSFVNDTKFLFDVHLNANKPPALCLRHDVDGIVWQPHRVSHPAPSETIWLTHEHTFYAFGYVQASKQEAKFRSCPPDCSYVAVVDTKKHVYVYKQSLDKSDTELKHRKTGKLVTQVAKQFLISLDNDAEIYGIYCANDYLILMQRDFCYMFKISVDRN</sequence>
<dbReference type="PROSITE" id="PS51203">
    <property type="entry name" value="CS"/>
    <property type="match status" value="1"/>
</dbReference>
<dbReference type="Pfam" id="PF04969">
    <property type="entry name" value="CS"/>
    <property type="match status" value="1"/>
</dbReference>
<dbReference type="Gene3D" id="2.60.40.790">
    <property type="match status" value="1"/>
</dbReference>
<evidence type="ECO:0000256" key="6">
    <source>
        <dbReference type="SAM" id="MobiDB-lite"/>
    </source>
</evidence>
<evidence type="ECO:0000256" key="1">
    <source>
        <dbReference type="ARBA" id="ARBA00004123"/>
    </source>
</evidence>
<dbReference type="GO" id="GO:0005737">
    <property type="term" value="C:cytoplasm"/>
    <property type="evidence" value="ECO:0007669"/>
    <property type="project" value="UniProtKB-SubCell"/>
</dbReference>
<protein>
    <recommendedName>
        <fullName evidence="3">NudC domain-containing protein 1</fullName>
    </recommendedName>
</protein>
<keyword evidence="9" id="KW-1185">Reference proteome</keyword>
<dbReference type="CDD" id="cd06467">
    <property type="entry name" value="p23_NUDC_like"/>
    <property type="match status" value="1"/>
</dbReference>
<keyword evidence="4" id="KW-0963">Cytoplasm</keyword>
<feature type="compositionally biased region" description="Polar residues" evidence="6">
    <location>
        <begin position="12"/>
        <end position="23"/>
    </location>
</feature>
<dbReference type="InterPro" id="IPR008978">
    <property type="entry name" value="HSP20-like_chaperone"/>
</dbReference>
<evidence type="ECO:0000256" key="2">
    <source>
        <dbReference type="ARBA" id="ARBA00004496"/>
    </source>
</evidence>
<dbReference type="PANTHER" id="PTHR21664:SF1">
    <property type="entry name" value="NUDC DOMAIN-CONTAINING PROTEIN 1"/>
    <property type="match status" value="1"/>
</dbReference>
<evidence type="ECO:0000313" key="9">
    <source>
        <dbReference type="Proteomes" id="UP000276133"/>
    </source>
</evidence>
<keyword evidence="5" id="KW-0539">Nucleus</keyword>